<gene>
    <name evidence="2" type="ORF">TPC1_30909</name>
</gene>
<protein>
    <submittedName>
        <fullName evidence="2">Uncharacterized protein</fullName>
    </submittedName>
</protein>
<dbReference type="EMBL" id="GDID01007010">
    <property type="protein sequence ID" value="JAP89596.1"/>
    <property type="molecule type" value="Transcribed_RNA"/>
</dbReference>
<evidence type="ECO:0000256" key="1">
    <source>
        <dbReference type="SAM" id="Coils"/>
    </source>
</evidence>
<dbReference type="AlphaFoldDB" id="A0A146K1K2"/>
<evidence type="ECO:0000313" key="2">
    <source>
        <dbReference type="EMBL" id="JAP89596.1"/>
    </source>
</evidence>
<keyword evidence="1" id="KW-0175">Coiled coil</keyword>
<organism evidence="2">
    <name type="scientific">Trepomonas sp. PC1</name>
    <dbReference type="NCBI Taxonomy" id="1076344"/>
    <lineage>
        <taxon>Eukaryota</taxon>
        <taxon>Metamonada</taxon>
        <taxon>Diplomonadida</taxon>
        <taxon>Hexamitidae</taxon>
        <taxon>Hexamitinae</taxon>
        <taxon>Trepomonas</taxon>
    </lineage>
</organism>
<feature type="non-terminal residue" evidence="2">
    <location>
        <position position="1"/>
    </location>
</feature>
<sequence length="439" mass="52410">VSLKPMEHQMSTSRYKSDSNMLKALAQSQDFYEQQKAIYVKQLEQSEQDRQNLQNIARQRDSEICLLKKIQQDQFDSICKLKVERDHYYTLSNKLQKSLEQKQQQTSELGFQLEKYMGDYRTKAHEFKEQSTQQLQKMQNLTDENANLKEKLQLLQENTAQQIADLNFNQKTQQTQFSKQFAQNQLQSQQQIQNYQEQVLNLNKQLNEQVEANQKMQQTLLVKDTAIQQHGQLLKQLKRELTQKQNEMEMDYQGQIFALQAQIQNLQSVQQKKPVCEDCKFYRQQISEQKQLEAKLQKEIEAKTNLYYKTKKALDLMKEEKLITVLQNDQNESFDVLKEQETDSKLVVELKRIQQQLYRENQSLYKEINVLQHKLKQKNVVQDINEQVQMLKTQLVEKDKERRMREMEIIKLQKEKQAELKKQRLQQIGGFKRPQSGFK</sequence>
<feature type="coiled-coil region" evidence="1">
    <location>
        <begin position="36"/>
        <end position="63"/>
    </location>
</feature>
<reference evidence="2" key="1">
    <citation type="submission" date="2015-07" db="EMBL/GenBank/DDBJ databases">
        <title>Adaptation to a free-living lifestyle via gene acquisitions in the diplomonad Trepomonas sp. PC1.</title>
        <authorList>
            <person name="Xu F."/>
            <person name="Jerlstrom-Hultqvist J."/>
            <person name="Kolisko M."/>
            <person name="Simpson A.G.B."/>
            <person name="Roger A.J."/>
            <person name="Svard S.G."/>
            <person name="Andersson J.O."/>
        </authorList>
    </citation>
    <scope>NUCLEOTIDE SEQUENCE</scope>
    <source>
        <strain evidence="2">PC1</strain>
    </source>
</reference>
<proteinExistence type="predicted"/>
<accession>A0A146K1K2</accession>
<feature type="coiled-coil region" evidence="1">
    <location>
        <begin position="279"/>
        <end position="306"/>
    </location>
</feature>
<feature type="coiled-coil region" evidence="1">
    <location>
        <begin position="124"/>
        <end position="247"/>
    </location>
</feature>
<name>A0A146K1K2_9EUKA</name>